<accession>A0A4C1T9L8</accession>
<protein>
    <submittedName>
        <fullName evidence="1">Uncharacterized protein</fullName>
    </submittedName>
</protein>
<dbReference type="Proteomes" id="UP000299102">
    <property type="component" value="Unassembled WGS sequence"/>
</dbReference>
<organism evidence="1 2">
    <name type="scientific">Eumeta variegata</name>
    <name type="common">Bagworm moth</name>
    <name type="synonym">Eumeta japonica</name>
    <dbReference type="NCBI Taxonomy" id="151549"/>
    <lineage>
        <taxon>Eukaryota</taxon>
        <taxon>Metazoa</taxon>
        <taxon>Ecdysozoa</taxon>
        <taxon>Arthropoda</taxon>
        <taxon>Hexapoda</taxon>
        <taxon>Insecta</taxon>
        <taxon>Pterygota</taxon>
        <taxon>Neoptera</taxon>
        <taxon>Endopterygota</taxon>
        <taxon>Lepidoptera</taxon>
        <taxon>Glossata</taxon>
        <taxon>Ditrysia</taxon>
        <taxon>Tineoidea</taxon>
        <taxon>Psychidae</taxon>
        <taxon>Oiketicinae</taxon>
        <taxon>Eumeta</taxon>
    </lineage>
</organism>
<sequence length="87" mass="9776">MQTYQMIVGFVTLPLRHTHPLTTILVKVERLGSKALHTGQFGWELPATDVAIELKMSETGDLTLHTLQGLRLPALRCMECLVQFEIS</sequence>
<gene>
    <name evidence="1" type="ORF">EVAR_5419_1</name>
</gene>
<evidence type="ECO:0000313" key="2">
    <source>
        <dbReference type="Proteomes" id="UP000299102"/>
    </source>
</evidence>
<evidence type="ECO:0000313" key="1">
    <source>
        <dbReference type="EMBL" id="GBP10824.1"/>
    </source>
</evidence>
<proteinExistence type="predicted"/>
<comment type="caution">
    <text evidence="1">The sequence shown here is derived from an EMBL/GenBank/DDBJ whole genome shotgun (WGS) entry which is preliminary data.</text>
</comment>
<keyword evidence="2" id="KW-1185">Reference proteome</keyword>
<dbReference type="EMBL" id="BGZK01000043">
    <property type="protein sequence ID" value="GBP10824.1"/>
    <property type="molecule type" value="Genomic_DNA"/>
</dbReference>
<reference evidence="1 2" key="1">
    <citation type="journal article" date="2019" name="Commun. Biol.">
        <title>The bagworm genome reveals a unique fibroin gene that provides high tensile strength.</title>
        <authorList>
            <person name="Kono N."/>
            <person name="Nakamura H."/>
            <person name="Ohtoshi R."/>
            <person name="Tomita M."/>
            <person name="Numata K."/>
            <person name="Arakawa K."/>
        </authorList>
    </citation>
    <scope>NUCLEOTIDE SEQUENCE [LARGE SCALE GENOMIC DNA]</scope>
</reference>
<name>A0A4C1T9L8_EUMVA</name>
<dbReference type="AlphaFoldDB" id="A0A4C1T9L8"/>